<reference evidence="1 2" key="1">
    <citation type="journal article" date="2011" name="J. Bacteriol.">
        <title>Complete genome sequence of Burkholderia rhizoxinica, an endosymbiont of Rhizopus microsporus.</title>
        <authorList>
            <person name="Lackner G."/>
            <person name="Moebius N."/>
            <person name="Partida-Martinez L."/>
            <person name="Hertweck C."/>
        </authorList>
    </citation>
    <scope>NUCLEOTIDE SEQUENCE [LARGE SCALE GENOMIC DNA]</scope>
    <source>
        <strain evidence="2">DSM 19002 / CIP 109453 / HKI 454</strain>
    </source>
</reference>
<evidence type="ECO:0000313" key="2">
    <source>
        <dbReference type="Proteomes" id="UP000007437"/>
    </source>
</evidence>
<accession>E5AKE4</accession>
<dbReference type="AlphaFoldDB" id="E5AKE4"/>
<dbReference type="EMBL" id="FR687359">
    <property type="protein sequence ID" value="CBW73616.1"/>
    <property type="molecule type" value="Genomic_DNA"/>
</dbReference>
<dbReference type="Proteomes" id="UP000007437">
    <property type="component" value="Chromosome"/>
</dbReference>
<dbReference type="HOGENOM" id="CLU_2011006_0_0_4"/>
<name>E5AKE4_MYCRK</name>
<dbReference type="KEGG" id="brh:RBRH_00767"/>
<sequence>MIMSARLSKRMSVTVWHAAHITRIAQRRAARSLRHHVARTRALTARLSRDIAQRWSGSVRAWVHSLVHLRLYSIWRASLGRSVRVTPARALRHPRQTPHLRLVRTPRRHAPPSGPWSPYFGGR</sequence>
<proteinExistence type="predicted"/>
<evidence type="ECO:0000313" key="1">
    <source>
        <dbReference type="EMBL" id="CBW73616.1"/>
    </source>
</evidence>
<protein>
    <submittedName>
        <fullName evidence="1">Uncharacterized protein</fullName>
    </submittedName>
</protein>
<gene>
    <name evidence="1" type="ordered locus">RBRH_00767</name>
</gene>
<dbReference type="STRING" id="882378.RBRH_00767"/>
<organism evidence="1 2">
    <name type="scientific">Mycetohabitans rhizoxinica (strain DSM 19002 / CIP 109453 / HKI 454)</name>
    <name type="common">Paraburkholderia rhizoxinica</name>
    <dbReference type="NCBI Taxonomy" id="882378"/>
    <lineage>
        <taxon>Bacteria</taxon>
        <taxon>Pseudomonadati</taxon>
        <taxon>Pseudomonadota</taxon>
        <taxon>Betaproteobacteria</taxon>
        <taxon>Burkholderiales</taxon>
        <taxon>Burkholderiaceae</taxon>
        <taxon>Mycetohabitans</taxon>
    </lineage>
</organism>